<organism evidence="2 3">
    <name type="scientific">Vanilla planifolia</name>
    <name type="common">Vanilla</name>
    <dbReference type="NCBI Taxonomy" id="51239"/>
    <lineage>
        <taxon>Eukaryota</taxon>
        <taxon>Viridiplantae</taxon>
        <taxon>Streptophyta</taxon>
        <taxon>Embryophyta</taxon>
        <taxon>Tracheophyta</taxon>
        <taxon>Spermatophyta</taxon>
        <taxon>Magnoliopsida</taxon>
        <taxon>Liliopsida</taxon>
        <taxon>Asparagales</taxon>
        <taxon>Orchidaceae</taxon>
        <taxon>Vanilloideae</taxon>
        <taxon>Vanilleae</taxon>
        <taxon>Vanilla</taxon>
    </lineage>
</organism>
<keyword evidence="3" id="KW-1185">Reference proteome</keyword>
<evidence type="ECO:0000256" key="1">
    <source>
        <dbReference type="SAM" id="MobiDB-lite"/>
    </source>
</evidence>
<comment type="caution">
    <text evidence="2">The sequence shown here is derived from an EMBL/GenBank/DDBJ whole genome shotgun (WGS) entry which is preliminary data.</text>
</comment>
<accession>A0A835RJ48</accession>
<protein>
    <submittedName>
        <fullName evidence="2">Uncharacterized protein</fullName>
    </submittedName>
</protein>
<proteinExistence type="predicted"/>
<dbReference type="AlphaFoldDB" id="A0A835RJ48"/>
<feature type="region of interest" description="Disordered" evidence="1">
    <location>
        <begin position="1"/>
        <end position="30"/>
    </location>
</feature>
<evidence type="ECO:0000313" key="2">
    <source>
        <dbReference type="EMBL" id="KAG0492349.1"/>
    </source>
</evidence>
<evidence type="ECO:0000313" key="3">
    <source>
        <dbReference type="Proteomes" id="UP000636800"/>
    </source>
</evidence>
<sequence>MQVKQGTRRHVTETKIHHHALPLSSHGQPTESPNPILIVAAFLAVVLAEIPGVGGNAVGRVIRTGSDLLSSASDSTWGMLRNTVALLVGFHGPQLMMG</sequence>
<gene>
    <name evidence="2" type="ORF">HPP92_005747</name>
</gene>
<dbReference type="EMBL" id="JADCNL010000002">
    <property type="protein sequence ID" value="KAG0492349.1"/>
    <property type="molecule type" value="Genomic_DNA"/>
</dbReference>
<dbReference type="Proteomes" id="UP000636800">
    <property type="component" value="Chromosome 2"/>
</dbReference>
<reference evidence="2 3" key="1">
    <citation type="journal article" date="2020" name="Nat. Food">
        <title>A phased Vanilla planifolia genome enables genetic improvement of flavour and production.</title>
        <authorList>
            <person name="Hasing T."/>
            <person name="Tang H."/>
            <person name="Brym M."/>
            <person name="Khazi F."/>
            <person name="Huang T."/>
            <person name="Chambers A.H."/>
        </authorList>
    </citation>
    <scope>NUCLEOTIDE SEQUENCE [LARGE SCALE GENOMIC DNA]</scope>
    <source>
        <tissue evidence="2">Leaf</tissue>
    </source>
</reference>
<dbReference type="OrthoDB" id="742048at2759"/>
<name>A0A835RJ48_VANPL</name>